<feature type="transmembrane region" description="Helical" evidence="1">
    <location>
        <begin position="47"/>
        <end position="68"/>
    </location>
</feature>
<sequence length="257" mass="29715">MLKIWYTELERRNLLLAKSGAFCFLLGGFVLFLPWVDPRVLLGQFVWIKPAKFFFSVGIYFWTLGWLLDHIQDPDWVKKISWTAWSMMCIELVIITYQASLAKMSHFNNQTLLDGVLFGILGLAITINSLLVIWILIRFFRIQNLPKGYLWAIRLGILIFLIAGYQGFLMVSLRQHIVGAPDGQDGLLFLGWAKSFGDLRVFHFLGIHALQLLPLLGWYLWRDRPVPVILTGVIYFLLCTLTLWLALLQKGMFSWMG</sequence>
<dbReference type="AlphaFoldDB" id="A0A326RUM3"/>
<keyword evidence="1" id="KW-0812">Transmembrane</keyword>
<feature type="transmembrane region" description="Helical" evidence="1">
    <location>
        <begin position="228"/>
        <end position="247"/>
    </location>
</feature>
<gene>
    <name evidence="2" type="ORF">CLV31_12817</name>
</gene>
<evidence type="ECO:0000256" key="1">
    <source>
        <dbReference type="SAM" id="Phobius"/>
    </source>
</evidence>
<name>A0A326RUM3_9BACT</name>
<feature type="transmembrane region" description="Helical" evidence="1">
    <location>
        <begin position="201"/>
        <end position="221"/>
    </location>
</feature>
<dbReference type="Proteomes" id="UP000248917">
    <property type="component" value="Unassembled WGS sequence"/>
</dbReference>
<protein>
    <submittedName>
        <fullName evidence="2">Uncharacterized protein</fullName>
    </submittedName>
</protein>
<keyword evidence="1" id="KW-0472">Membrane</keyword>
<feature type="transmembrane region" description="Helical" evidence="1">
    <location>
        <begin position="117"/>
        <end position="137"/>
    </location>
</feature>
<comment type="caution">
    <text evidence="2">The sequence shown here is derived from an EMBL/GenBank/DDBJ whole genome shotgun (WGS) entry which is preliminary data.</text>
</comment>
<keyword evidence="1" id="KW-1133">Transmembrane helix</keyword>
<proteinExistence type="predicted"/>
<feature type="transmembrane region" description="Helical" evidence="1">
    <location>
        <begin position="12"/>
        <end position="35"/>
    </location>
</feature>
<dbReference type="RefSeq" id="WP_111395096.1">
    <property type="nucleotide sequence ID" value="NZ_QKTX01000028.1"/>
</dbReference>
<evidence type="ECO:0000313" key="2">
    <source>
        <dbReference type="EMBL" id="PZV76045.1"/>
    </source>
</evidence>
<evidence type="ECO:0000313" key="3">
    <source>
        <dbReference type="Proteomes" id="UP000248917"/>
    </source>
</evidence>
<reference evidence="2 3" key="1">
    <citation type="submission" date="2018-06" db="EMBL/GenBank/DDBJ databases">
        <title>Genomic Encyclopedia of Archaeal and Bacterial Type Strains, Phase II (KMG-II): from individual species to whole genera.</title>
        <authorList>
            <person name="Goeker M."/>
        </authorList>
    </citation>
    <scope>NUCLEOTIDE SEQUENCE [LARGE SCALE GENOMIC DNA]</scope>
    <source>
        <strain evidence="2 3">T4</strain>
    </source>
</reference>
<dbReference type="EMBL" id="QKTX01000028">
    <property type="protein sequence ID" value="PZV76045.1"/>
    <property type="molecule type" value="Genomic_DNA"/>
</dbReference>
<feature type="transmembrane region" description="Helical" evidence="1">
    <location>
        <begin position="80"/>
        <end position="97"/>
    </location>
</feature>
<accession>A0A326RUM3</accession>
<feature type="transmembrane region" description="Helical" evidence="1">
    <location>
        <begin position="149"/>
        <end position="168"/>
    </location>
</feature>
<organism evidence="2 3">
    <name type="scientific">Algoriphagus aquaeductus</name>
    <dbReference type="NCBI Taxonomy" id="475299"/>
    <lineage>
        <taxon>Bacteria</taxon>
        <taxon>Pseudomonadati</taxon>
        <taxon>Bacteroidota</taxon>
        <taxon>Cytophagia</taxon>
        <taxon>Cytophagales</taxon>
        <taxon>Cyclobacteriaceae</taxon>
        <taxon>Algoriphagus</taxon>
    </lineage>
</organism>
<keyword evidence="3" id="KW-1185">Reference proteome</keyword>